<evidence type="ECO:0008006" key="3">
    <source>
        <dbReference type="Google" id="ProtNLM"/>
    </source>
</evidence>
<dbReference type="OrthoDB" id="1745814at2759"/>
<accession>A0A5J5NBJ8</accession>
<organism evidence="1 2">
    <name type="scientific">Gossypium barbadense</name>
    <name type="common">Sea Island cotton</name>
    <name type="synonym">Hibiscus barbadensis</name>
    <dbReference type="NCBI Taxonomy" id="3634"/>
    <lineage>
        <taxon>Eukaryota</taxon>
        <taxon>Viridiplantae</taxon>
        <taxon>Streptophyta</taxon>
        <taxon>Embryophyta</taxon>
        <taxon>Tracheophyta</taxon>
        <taxon>Spermatophyta</taxon>
        <taxon>Magnoliopsida</taxon>
        <taxon>eudicotyledons</taxon>
        <taxon>Gunneridae</taxon>
        <taxon>Pentapetalae</taxon>
        <taxon>rosids</taxon>
        <taxon>malvids</taxon>
        <taxon>Malvales</taxon>
        <taxon>Malvaceae</taxon>
        <taxon>Malvoideae</taxon>
        <taxon>Gossypium</taxon>
    </lineage>
</organism>
<name>A0A5J5NBJ8_GOSBA</name>
<evidence type="ECO:0000313" key="2">
    <source>
        <dbReference type="Proteomes" id="UP000327439"/>
    </source>
</evidence>
<evidence type="ECO:0000313" key="1">
    <source>
        <dbReference type="EMBL" id="KAB1669931.1"/>
    </source>
</evidence>
<sequence length="83" mass="9623">MVLLGKPNVSDFFPVIARFDIQGIERGMRKINQQFNRLIESVIEVAIDKEKEKKSSEQKLGFLELLLHLERNNNEECITSYNG</sequence>
<dbReference type="PANTHER" id="PTHR47951">
    <property type="entry name" value="OS08G0547900 PROTEIN"/>
    <property type="match status" value="1"/>
</dbReference>
<dbReference type="AlphaFoldDB" id="A0A5J5NBJ8"/>
<proteinExistence type="predicted"/>
<dbReference type="EMBL" id="ML706795">
    <property type="protein sequence ID" value="KAB1669931.1"/>
    <property type="molecule type" value="Genomic_DNA"/>
</dbReference>
<dbReference type="Proteomes" id="UP000327439">
    <property type="component" value="Unassembled WGS sequence"/>
</dbReference>
<dbReference type="PANTHER" id="PTHR47951:SF7">
    <property type="entry name" value="FLAVONOID 3',5'-HYDROXYLASE-LIKE ISOFORM X1"/>
    <property type="match status" value="1"/>
</dbReference>
<gene>
    <name evidence="1" type="ORF">ES319_1Z214200v1</name>
</gene>
<protein>
    <recommendedName>
        <fullName evidence="3">Cytochrome P450</fullName>
    </recommendedName>
</protein>
<keyword evidence="2" id="KW-1185">Reference proteome</keyword>
<reference evidence="2" key="1">
    <citation type="journal article" date="2020" name="Nat. Genet.">
        <title>Genomic diversifications of five Gossypium allopolyploid species and their impact on cotton improvement.</title>
        <authorList>
            <person name="Chen Z.J."/>
            <person name="Sreedasyam A."/>
            <person name="Ando A."/>
            <person name="Song Q."/>
            <person name="De Santiago L.M."/>
            <person name="Hulse-Kemp A.M."/>
            <person name="Ding M."/>
            <person name="Ye W."/>
            <person name="Kirkbride R.C."/>
            <person name="Jenkins J."/>
            <person name="Plott C."/>
            <person name="Lovell J."/>
            <person name="Lin Y.M."/>
            <person name="Vaughn R."/>
            <person name="Liu B."/>
            <person name="Simpson S."/>
            <person name="Scheffler B.E."/>
            <person name="Wen L."/>
            <person name="Saski C.A."/>
            <person name="Grover C.E."/>
            <person name="Hu G."/>
            <person name="Conover J.L."/>
            <person name="Carlson J.W."/>
            <person name="Shu S."/>
            <person name="Boston L.B."/>
            <person name="Williams M."/>
            <person name="Peterson D.G."/>
            <person name="McGee K."/>
            <person name="Jones D.C."/>
            <person name="Wendel J.F."/>
            <person name="Stelly D.M."/>
            <person name="Grimwood J."/>
            <person name="Schmutz J."/>
        </authorList>
    </citation>
    <scope>NUCLEOTIDE SEQUENCE [LARGE SCALE GENOMIC DNA]</scope>
    <source>
        <strain evidence="2">cv. 3-79</strain>
    </source>
</reference>